<dbReference type="STRING" id="1385369.N825_15190"/>
<protein>
    <submittedName>
        <fullName evidence="1">Uncharacterized protein</fullName>
    </submittedName>
</protein>
<dbReference type="RefSeq" id="WP_037457769.1">
    <property type="nucleotide sequence ID" value="NZ_AVFL01000021.1"/>
</dbReference>
<gene>
    <name evidence="1" type="ORF">N825_15190</name>
</gene>
<keyword evidence="2" id="KW-1185">Reference proteome</keyword>
<dbReference type="EMBL" id="AVFL01000021">
    <property type="protein sequence ID" value="EWY38075.1"/>
    <property type="molecule type" value="Genomic_DNA"/>
</dbReference>
<reference evidence="1 2" key="1">
    <citation type="submission" date="2013-08" db="EMBL/GenBank/DDBJ databases">
        <title>The genome sequence of Skermanella stibiiresistens.</title>
        <authorList>
            <person name="Zhu W."/>
            <person name="Wang G."/>
        </authorList>
    </citation>
    <scope>NUCLEOTIDE SEQUENCE [LARGE SCALE GENOMIC DNA]</scope>
    <source>
        <strain evidence="1 2">SB22</strain>
    </source>
</reference>
<dbReference type="Proteomes" id="UP000019486">
    <property type="component" value="Unassembled WGS sequence"/>
</dbReference>
<proteinExistence type="predicted"/>
<dbReference type="OrthoDB" id="7307120at2"/>
<organism evidence="1 2">
    <name type="scientific">Skermanella stibiiresistens SB22</name>
    <dbReference type="NCBI Taxonomy" id="1385369"/>
    <lineage>
        <taxon>Bacteria</taxon>
        <taxon>Pseudomonadati</taxon>
        <taxon>Pseudomonadota</taxon>
        <taxon>Alphaproteobacteria</taxon>
        <taxon>Rhodospirillales</taxon>
        <taxon>Azospirillaceae</taxon>
        <taxon>Skermanella</taxon>
    </lineage>
</organism>
<evidence type="ECO:0000313" key="2">
    <source>
        <dbReference type="Proteomes" id="UP000019486"/>
    </source>
</evidence>
<evidence type="ECO:0000313" key="1">
    <source>
        <dbReference type="EMBL" id="EWY38075.1"/>
    </source>
</evidence>
<sequence>MTPRLLALSLALSAPMALVVTLALGIGGAAATVVKEGGPPVGAKAGGAPGLFPSGAVRLQCWQHGDRIIDESDLRDTAIDYFDSSSGLRFRRGSAPDRMVMLLNPAPETTCLLQEEKAE</sequence>
<name>W9GVY9_9PROT</name>
<accession>W9GVY9</accession>
<dbReference type="AlphaFoldDB" id="W9GVY9"/>
<comment type="caution">
    <text evidence="1">The sequence shown here is derived from an EMBL/GenBank/DDBJ whole genome shotgun (WGS) entry which is preliminary data.</text>
</comment>